<dbReference type="RefSeq" id="WP_264775863.1">
    <property type="nucleotide sequence ID" value="NZ_AP026560.1"/>
</dbReference>
<organism evidence="1 2">
    <name type="scientific">Deinococcus aetherius</name>
    <dbReference type="NCBI Taxonomy" id="200252"/>
    <lineage>
        <taxon>Bacteria</taxon>
        <taxon>Thermotogati</taxon>
        <taxon>Deinococcota</taxon>
        <taxon>Deinococci</taxon>
        <taxon>Deinococcales</taxon>
        <taxon>Deinococcaceae</taxon>
        <taxon>Deinococcus</taxon>
    </lineage>
</organism>
<protein>
    <submittedName>
        <fullName evidence="1">Uncharacterized protein</fullName>
    </submittedName>
</protein>
<keyword evidence="2" id="KW-1185">Reference proteome</keyword>
<name>A0ABN6RIM2_9DEIO</name>
<sequence>MRATERYLKHATRGLWGKARQNVRLELRGAIEDKIHRHRLLGLTEEEATRAALRDLGDPHTVARELNRVHTLPHAARAALLAGVATLLGVQALAGVPVVRAISGSSGEECRKFVASPPEQRSAWERERYEQLLREKNGVAGLLHWCRAYAESRSDLLLLSDLVAAFEAAGIRLTPVIGADNLYQLSFSGGPGIYTLYLRDQNKVIDGEKTIQTNALLQNLLTSLPQHIPLRLVGLDNPTLQVGPAQLKIGTESNPVRATDLYALPIINDLEAKLGSLSKHRATLGIAFEDSLVYSPADKALRVGGPDGSLYAVVTNEPVFTPLGAPVNYVLRVRATRDGLIPLEQSAFCNAQRPCNSRVVSTAQELLNATERREAAALVYSVDSADLHDLNLTPLPASRVRLIPYP</sequence>
<evidence type="ECO:0000313" key="2">
    <source>
        <dbReference type="Proteomes" id="UP001064971"/>
    </source>
</evidence>
<dbReference type="Proteomes" id="UP001064971">
    <property type="component" value="Chromosome"/>
</dbReference>
<gene>
    <name evidence="1" type="ORF">DAETH_31740</name>
</gene>
<reference evidence="1" key="1">
    <citation type="submission" date="2022-07" db="EMBL/GenBank/DDBJ databases">
        <title>Complete Genome Sequence of the Radioresistant Bacterium Deinococcus aetherius ST0316, Isolated from the Air Dust collected in Lower Stratosphere above Japan.</title>
        <authorList>
            <person name="Satoh K."/>
            <person name="Hagiwara K."/>
            <person name="Katsumata K."/>
            <person name="Kubo A."/>
            <person name="Yokobori S."/>
            <person name="Yamagishi A."/>
            <person name="Oono Y."/>
            <person name="Narumi I."/>
        </authorList>
    </citation>
    <scope>NUCLEOTIDE SEQUENCE</scope>
    <source>
        <strain evidence="1">ST0316</strain>
    </source>
</reference>
<accession>A0ABN6RIM2</accession>
<evidence type="ECO:0000313" key="1">
    <source>
        <dbReference type="EMBL" id="BDP43205.1"/>
    </source>
</evidence>
<proteinExistence type="predicted"/>
<dbReference type="NCBIfam" id="NF038403">
    <property type="entry name" value="perm_prefix_1"/>
    <property type="match status" value="1"/>
</dbReference>
<dbReference type="InterPro" id="IPR047928">
    <property type="entry name" value="Perm_prefix_1"/>
</dbReference>
<dbReference type="EMBL" id="AP026560">
    <property type="protein sequence ID" value="BDP43205.1"/>
    <property type="molecule type" value="Genomic_DNA"/>
</dbReference>